<name>A0A0E9VMI6_ANGAN</name>
<sequence length="30" mass="3337">MTQARSSFVTALCQQSKDTLKKKYQSASLS</sequence>
<dbReference type="AlphaFoldDB" id="A0A0E9VMI6"/>
<organism evidence="1">
    <name type="scientific">Anguilla anguilla</name>
    <name type="common">European freshwater eel</name>
    <name type="synonym">Muraena anguilla</name>
    <dbReference type="NCBI Taxonomy" id="7936"/>
    <lineage>
        <taxon>Eukaryota</taxon>
        <taxon>Metazoa</taxon>
        <taxon>Chordata</taxon>
        <taxon>Craniata</taxon>
        <taxon>Vertebrata</taxon>
        <taxon>Euteleostomi</taxon>
        <taxon>Actinopterygii</taxon>
        <taxon>Neopterygii</taxon>
        <taxon>Teleostei</taxon>
        <taxon>Anguilliformes</taxon>
        <taxon>Anguillidae</taxon>
        <taxon>Anguilla</taxon>
    </lineage>
</organism>
<protein>
    <submittedName>
        <fullName evidence="1">Uncharacterized protein</fullName>
    </submittedName>
</protein>
<dbReference type="EMBL" id="GBXM01029320">
    <property type="protein sequence ID" value="JAH79257.1"/>
    <property type="molecule type" value="Transcribed_RNA"/>
</dbReference>
<accession>A0A0E9VMI6</accession>
<reference evidence="1" key="1">
    <citation type="submission" date="2014-11" db="EMBL/GenBank/DDBJ databases">
        <authorList>
            <person name="Amaro Gonzalez C."/>
        </authorList>
    </citation>
    <scope>NUCLEOTIDE SEQUENCE</scope>
</reference>
<proteinExistence type="predicted"/>
<reference evidence="1" key="2">
    <citation type="journal article" date="2015" name="Fish Shellfish Immunol.">
        <title>Early steps in the European eel (Anguilla anguilla)-Vibrio vulnificus interaction in the gills: Role of the RtxA13 toxin.</title>
        <authorList>
            <person name="Callol A."/>
            <person name="Pajuelo D."/>
            <person name="Ebbesson L."/>
            <person name="Teles M."/>
            <person name="MacKenzie S."/>
            <person name="Amaro C."/>
        </authorList>
    </citation>
    <scope>NUCLEOTIDE SEQUENCE</scope>
</reference>
<dbReference type="EMBL" id="GBXM01027619">
    <property type="protein sequence ID" value="JAH80958.1"/>
    <property type="molecule type" value="Transcribed_RNA"/>
</dbReference>
<evidence type="ECO:0000313" key="1">
    <source>
        <dbReference type="EMBL" id="JAH79257.1"/>
    </source>
</evidence>